<dbReference type="EMBL" id="CP102845">
    <property type="protein sequence ID" value="UVF17965.1"/>
    <property type="molecule type" value="Genomic_DNA"/>
</dbReference>
<dbReference type="CDD" id="cd10150">
    <property type="entry name" value="CobN_like"/>
    <property type="match status" value="1"/>
</dbReference>
<gene>
    <name evidence="3" type="primary">cobN</name>
    <name evidence="3" type="ORF">HPT29_015730</name>
</gene>
<organism evidence="3 4">
    <name type="scientific">Microvirga terrae</name>
    <dbReference type="NCBI Taxonomy" id="2740529"/>
    <lineage>
        <taxon>Bacteria</taxon>
        <taxon>Pseudomonadati</taxon>
        <taxon>Pseudomonadota</taxon>
        <taxon>Alphaproteobacteria</taxon>
        <taxon>Hyphomicrobiales</taxon>
        <taxon>Methylobacteriaceae</taxon>
        <taxon>Microvirga</taxon>
    </lineage>
</organism>
<dbReference type="Proteomes" id="UP001017257">
    <property type="component" value="Chromosome"/>
</dbReference>
<dbReference type="PANTHER" id="PTHR44119:SF4">
    <property type="entry name" value="AEROBIC COBALTOCHELATASE SUBUNIT COBN"/>
    <property type="match status" value="1"/>
</dbReference>
<proteinExistence type="predicted"/>
<feature type="domain" description="CobN/magnesium chelatase" evidence="2">
    <location>
        <begin position="139"/>
        <end position="763"/>
    </location>
</feature>
<evidence type="ECO:0000313" key="4">
    <source>
        <dbReference type="Proteomes" id="UP001017257"/>
    </source>
</evidence>
<dbReference type="NCBIfam" id="NF008973">
    <property type="entry name" value="PRK12321.1"/>
    <property type="match status" value="1"/>
</dbReference>
<dbReference type="Pfam" id="PF02514">
    <property type="entry name" value="CobN-Mg_chel"/>
    <property type="match status" value="1"/>
</dbReference>
<keyword evidence="4" id="KW-1185">Reference proteome</keyword>
<dbReference type="RefSeq" id="WP_173949155.1">
    <property type="nucleotide sequence ID" value="NZ_CP102845.1"/>
</dbReference>
<protein>
    <submittedName>
        <fullName evidence="3">Cobaltochelatase subunit CobN</fullName>
        <ecNumber evidence="3">6.6.1.2</ecNumber>
    </submittedName>
</protein>
<evidence type="ECO:0000256" key="1">
    <source>
        <dbReference type="SAM" id="MobiDB-lite"/>
    </source>
</evidence>
<accession>A0ABY5RL52</accession>
<sequence length="1178" mass="125347">MHLLPVTAISLDEGQEATDLQQPPGDVVVLSFADSDLGALAEAHRLTAGTASLRLASLRRLRHPLSVDLYVERTAAKARFVLVRCLGGLDYWRYGIEHLARACRSHGVKLAVLPGDDRPDPRLSAYATVPAALCDELDAYFRAGGIDNMRRLLARIGAEIGLSDTAEPPRAAPRAFAWVLPRPPVEGSSAYGPDRERLGPRGPTATSRHGRACPDDPDPSKPGVLPIEMAGTSPARTEVGVYDAAVTGNEGCEVEAHSIAVPESILASLPGDRPLAYLVVYRSSILSGDTRAVEALSDALARRGIGPLVLAVSSLKDPEAVAVVRRTIRARCPDIIVTTTAFSSRDGQDFVLDEADCPILQALPVGSAKDAWEASPRGLSAADLAMQIALPEFDGRIAAGLISFKTEEPAEPALAFSRRAQAPDPAGIDAVADRAAAWVRLARTPRHERRLALVLSDYPARGGRAGFAVGLDTPASACAILDLLKDSGYGAERNVTAADLMPRLTEGEPSFSVPLAAYLSWLDTLAPGERAAIDGRWGVPTDDPAFADGAFRFRAIRAGNVLVALQPDRGHRRDRKGVYHDPECPPGHGYLAFYFGLRTLERIHALVHLGTHGTTEWLPGKAVALSCACWPGLAIGAMPVIYPFIVDDPGEAAPAKRRIAAVTVGHLTPQTAEAGQHGEAAALRELVEEFSSAQVLHPGRAALVAGEILERARASGLAEACGVADGMPMDEALTRLDAHLCDLGEVTIRDGLHVFGRAPAGLEACATGEREGLLKALDGRFVVPGPSGSPSRGQTNVLPTGRNLATLDPRAIPTRAATELGQRAAAEVVRRHLQEEGDWPRRIVMDLWASPTLRSGGEDIAHALALMGVRPTWDHASTRVTGFEIVPQPLLDQPRADVTLRVSGAFRDTFPDQIALLDGAARAVAALDEDDEWNALAAARRRGEAASRVFGSAPGTYGAGVSAQTLDGEWATRDDLGRTYLDGTSHALTADGGVREDHSFPRRVAQAEAFIHVSDVAERDLLDGDSAADSVGGFAAAARSLGAAPAVYSLDTSRPQEPKARTLAEDVDRLVRGRLTNPRWIAGQLRHGWRGAAEIAQAVDALFAFAATTDAVPPSSFDLVFTALIADQTVWEPIETFNPAAAQAIEARLADARRRGLWQSRLNSVAAFFEDERKEAAE</sequence>
<dbReference type="GO" id="GO:0051116">
    <property type="term" value="F:cobaltochelatase activity"/>
    <property type="evidence" value="ECO:0007669"/>
    <property type="project" value="UniProtKB-EC"/>
</dbReference>
<name>A0ABY5RL52_9HYPH</name>
<evidence type="ECO:0000313" key="3">
    <source>
        <dbReference type="EMBL" id="UVF17965.1"/>
    </source>
</evidence>
<dbReference type="InterPro" id="IPR003672">
    <property type="entry name" value="CobN/Mg_chltase"/>
</dbReference>
<dbReference type="EC" id="6.6.1.2" evidence="3"/>
<feature type="region of interest" description="Disordered" evidence="1">
    <location>
        <begin position="187"/>
        <end position="221"/>
    </location>
</feature>
<evidence type="ECO:0000259" key="2">
    <source>
        <dbReference type="Pfam" id="PF02514"/>
    </source>
</evidence>
<dbReference type="PANTHER" id="PTHR44119">
    <property type="entry name" value="MAGNESIUM-CHELATASE SUBUNIT CHLH, CHLOROPLASTIC"/>
    <property type="match status" value="1"/>
</dbReference>
<reference evidence="3" key="1">
    <citation type="submission" date="2022-08" db="EMBL/GenBank/DDBJ databases">
        <title>Microvirga terrae sp. nov., isolated from soil.</title>
        <authorList>
            <person name="Kim K.H."/>
            <person name="Seo Y.L."/>
            <person name="Kim J.M."/>
            <person name="Lee J.K."/>
            <person name="Han D.M."/>
            <person name="Jeon C.O."/>
        </authorList>
    </citation>
    <scope>NUCLEOTIDE SEQUENCE</scope>
    <source>
        <strain evidence="3">R24</strain>
    </source>
</reference>
<keyword evidence="3" id="KW-0436">Ligase</keyword>